<keyword evidence="5" id="KW-0496">Mitochondrion</keyword>
<gene>
    <name evidence="9" type="primary">RCF1</name>
    <name evidence="9" type="ORF">AWJ20_4653</name>
</gene>
<dbReference type="PROSITE" id="PS51503">
    <property type="entry name" value="HIG1"/>
    <property type="match status" value="1"/>
</dbReference>
<dbReference type="Gene3D" id="6.10.140.1320">
    <property type="match status" value="1"/>
</dbReference>
<dbReference type="GO" id="GO:0033617">
    <property type="term" value="P:mitochondrial respiratory chain complex IV assembly"/>
    <property type="evidence" value="ECO:0007669"/>
    <property type="project" value="EnsemblFungi"/>
</dbReference>
<evidence type="ECO:0000256" key="3">
    <source>
        <dbReference type="ARBA" id="ARBA00022692"/>
    </source>
</evidence>
<dbReference type="PANTHER" id="PTHR12297:SF3">
    <property type="entry name" value="HIG1 DOMAIN FAMILY MEMBER 1A"/>
    <property type="match status" value="1"/>
</dbReference>
<keyword evidence="10" id="KW-1185">Reference proteome</keyword>
<keyword evidence="3 7" id="KW-0812">Transmembrane</keyword>
<feature type="transmembrane region" description="Helical" evidence="7">
    <location>
        <begin position="32"/>
        <end position="51"/>
    </location>
</feature>
<dbReference type="Proteomes" id="UP000189580">
    <property type="component" value="Chromosome d"/>
</dbReference>
<organism evidence="9 10">
    <name type="scientific">Sugiyamaella lignohabitans</name>
    <dbReference type="NCBI Taxonomy" id="796027"/>
    <lineage>
        <taxon>Eukaryota</taxon>
        <taxon>Fungi</taxon>
        <taxon>Dikarya</taxon>
        <taxon>Ascomycota</taxon>
        <taxon>Saccharomycotina</taxon>
        <taxon>Dipodascomycetes</taxon>
        <taxon>Dipodascales</taxon>
        <taxon>Trichomonascaceae</taxon>
        <taxon>Sugiyamaella</taxon>
    </lineage>
</organism>
<evidence type="ECO:0000313" key="10">
    <source>
        <dbReference type="Proteomes" id="UP000189580"/>
    </source>
</evidence>
<evidence type="ECO:0000256" key="2">
    <source>
        <dbReference type="ARBA" id="ARBA00013887"/>
    </source>
</evidence>
<dbReference type="EMBL" id="CP014502">
    <property type="protein sequence ID" value="ANB13710.1"/>
    <property type="molecule type" value="Genomic_DNA"/>
</dbReference>
<dbReference type="KEGG" id="slb:AWJ20_4653"/>
<reference evidence="9 10" key="1">
    <citation type="submission" date="2016-02" db="EMBL/GenBank/DDBJ databases">
        <title>Complete genome sequence and transcriptome regulation of the pentose utilising yeast Sugiyamaella lignohabitans.</title>
        <authorList>
            <person name="Bellasio M."/>
            <person name="Peymann A."/>
            <person name="Valli M."/>
            <person name="Sipitzky M."/>
            <person name="Graf A."/>
            <person name="Sauer M."/>
            <person name="Marx H."/>
            <person name="Mattanovich D."/>
        </authorList>
    </citation>
    <scope>NUCLEOTIDE SEQUENCE [LARGE SCALE GENOMIC DNA]</scope>
    <source>
        <strain evidence="9 10">CBS 10342</strain>
    </source>
</reference>
<dbReference type="AlphaFoldDB" id="A0A167E6L4"/>
<evidence type="ECO:0000259" key="8">
    <source>
        <dbReference type="PROSITE" id="PS51503"/>
    </source>
</evidence>
<dbReference type="GO" id="GO:0005743">
    <property type="term" value="C:mitochondrial inner membrane"/>
    <property type="evidence" value="ECO:0007669"/>
    <property type="project" value="EnsemblFungi"/>
</dbReference>
<sequence length="153" mass="17384">MSSVPPNSDYTSLTGEEDILDKLARKAKEQPVVPIGMLLTCGALYMSARALRGGNSKLANRMFYWRVGLQGFTVAALVIGGYYYGKPNRPTDRDSILRRTAKEREDIWIKELERVDEMDKERKARADAVALDKKERLRRQFEEARAASGKKDE</sequence>
<dbReference type="InterPro" id="IPR007667">
    <property type="entry name" value="Hypoxia_induced_domain"/>
</dbReference>
<comment type="subcellular location">
    <subcellularLocation>
        <location evidence="1">Mitochondrion membrane</location>
    </subcellularLocation>
</comment>
<evidence type="ECO:0000313" key="9">
    <source>
        <dbReference type="EMBL" id="ANB13710.1"/>
    </source>
</evidence>
<dbReference type="GeneID" id="30036809"/>
<proteinExistence type="predicted"/>
<dbReference type="RefSeq" id="XP_018736187.1">
    <property type="nucleotide sequence ID" value="XM_018881739.1"/>
</dbReference>
<dbReference type="OrthoDB" id="6604018at2759"/>
<dbReference type="InterPro" id="IPR050355">
    <property type="entry name" value="RCF1"/>
</dbReference>
<dbReference type="Pfam" id="PF04588">
    <property type="entry name" value="HIG_1_N"/>
    <property type="match status" value="1"/>
</dbReference>
<feature type="domain" description="HIG1" evidence="8">
    <location>
        <begin position="4"/>
        <end position="95"/>
    </location>
</feature>
<dbReference type="GO" id="GO:0097250">
    <property type="term" value="P:mitochondrial respirasome assembly"/>
    <property type="evidence" value="ECO:0007669"/>
    <property type="project" value="EnsemblFungi"/>
</dbReference>
<evidence type="ECO:0000256" key="7">
    <source>
        <dbReference type="SAM" id="Phobius"/>
    </source>
</evidence>
<evidence type="ECO:0000256" key="6">
    <source>
        <dbReference type="ARBA" id="ARBA00023136"/>
    </source>
</evidence>
<name>A0A167E6L4_9ASCO</name>
<protein>
    <recommendedName>
        <fullName evidence="2">Respiratory supercomplex factor 1, mitochondrial</fullName>
    </recommendedName>
</protein>
<dbReference type="GO" id="GO:0010155">
    <property type="term" value="P:regulation of proton transport"/>
    <property type="evidence" value="ECO:0007669"/>
    <property type="project" value="EnsemblFungi"/>
</dbReference>
<evidence type="ECO:0000256" key="4">
    <source>
        <dbReference type="ARBA" id="ARBA00022989"/>
    </source>
</evidence>
<keyword evidence="6 7" id="KW-0472">Membrane</keyword>
<evidence type="ECO:0000256" key="5">
    <source>
        <dbReference type="ARBA" id="ARBA00023128"/>
    </source>
</evidence>
<accession>A0A167E6L4</accession>
<dbReference type="GO" id="GO:0098803">
    <property type="term" value="C:respiratory chain complex"/>
    <property type="evidence" value="ECO:0007669"/>
    <property type="project" value="EnsemblFungi"/>
</dbReference>
<evidence type="ECO:0000256" key="1">
    <source>
        <dbReference type="ARBA" id="ARBA00004325"/>
    </source>
</evidence>
<feature type="transmembrane region" description="Helical" evidence="7">
    <location>
        <begin position="63"/>
        <end position="84"/>
    </location>
</feature>
<keyword evidence="4 7" id="KW-1133">Transmembrane helix</keyword>
<dbReference type="PANTHER" id="PTHR12297">
    <property type="entry name" value="HYPOXIA-INDUCBILE GENE 1 HIG1 -RELATED"/>
    <property type="match status" value="1"/>
</dbReference>